<dbReference type="AlphaFoldDB" id="A0A6V6Y436"/>
<evidence type="ECO:0000313" key="2">
    <source>
        <dbReference type="Proteomes" id="UP000586454"/>
    </source>
</evidence>
<evidence type="ECO:0000313" key="1">
    <source>
        <dbReference type="EMBL" id="CAC9931753.1"/>
    </source>
</evidence>
<dbReference type="EMBL" id="CAIJCS010000019">
    <property type="protein sequence ID" value="CAC9931753.1"/>
    <property type="molecule type" value="Genomic_DNA"/>
</dbReference>
<sequence>MTIDFQKIYDQTIKEITHQNPKDDSAIGLMNLIGETAADACLIMLKNYHDALQQETHKEHP</sequence>
<accession>A0A6V6Y436</accession>
<protein>
    <submittedName>
        <fullName evidence="1">Uncharacterized protein</fullName>
    </submittedName>
</protein>
<proteinExistence type="predicted"/>
<reference evidence="1 2" key="1">
    <citation type="submission" date="2020-06" db="EMBL/GenBank/DDBJ databases">
        <authorList>
            <person name="Criscuolo A."/>
        </authorList>
    </citation>
    <scope>NUCLEOTIDE SEQUENCE [LARGE SCALE GENOMIC DNA]</scope>
    <source>
        <strain evidence="1">1804121828</strain>
    </source>
</reference>
<gene>
    <name evidence="1" type="ORF">PEPNEM18_01073</name>
</gene>
<dbReference type="Proteomes" id="UP000586454">
    <property type="component" value="Unassembled WGS sequence"/>
</dbReference>
<keyword evidence="2" id="KW-1185">Reference proteome</keyword>
<organism evidence="1 2">
    <name type="scientific">Aedoeadaptatus nemausensis</name>
    <dbReference type="NCBI Taxonomy" id="2582829"/>
    <lineage>
        <taxon>Bacteria</taxon>
        <taxon>Bacillati</taxon>
        <taxon>Bacillota</taxon>
        <taxon>Tissierellia</taxon>
        <taxon>Tissierellales</taxon>
        <taxon>Peptoniphilaceae</taxon>
        <taxon>Aedoeadaptatus</taxon>
    </lineage>
</organism>
<name>A0A6V6Y436_9FIRM</name>
<comment type="caution">
    <text evidence="1">The sequence shown here is derived from an EMBL/GenBank/DDBJ whole genome shotgun (WGS) entry which is preliminary data.</text>
</comment>